<dbReference type="EnsemblPlants" id="Pp3c3_6460V3.1">
    <property type="protein sequence ID" value="PAC:32942882.CDS.1"/>
    <property type="gene ID" value="Pp3c3_6460"/>
</dbReference>
<dbReference type="AlphaFoldDB" id="A0A2K1KTJ6"/>
<evidence type="ECO:0000313" key="1">
    <source>
        <dbReference type="EMBL" id="PNR57088.1"/>
    </source>
</evidence>
<dbReference type="Gramene" id="Pp3c3_6460V3.1">
    <property type="protein sequence ID" value="PAC:32942882.CDS.1"/>
    <property type="gene ID" value="Pp3c3_6460"/>
</dbReference>
<dbReference type="InParanoid" id="A0A2K1KTJ6"/>
<accession>A0A2K1KTJ6</accession>
<protein>
    <recommendedName>
        <fullName evidence="4">CNNM transmembrane domain-containing protein</fullName>
    </recommendedName>
</protein>
<reference evidence="2" key="3">
    <citation type="submission" date="2020-12" db="UniProtKB">
        <authorList>
            <consortium name="EnsemblPlants"/>
        </authorList>
    </citation>
    <scope>IDENTIFICATION</scope>
</reference>
<dbReference type="EMBL" id="ABEU02000003">
    <property type="protein sequence ID" value="PNR57088.1"/>
    <property type="molecule type" value="Genomic_DNA"/>
</dbReference>
<reference evidence="1 3" key="2">
    <citation type="journal article" date="2018" name="Plant J.">
        <title>The Physcomitrella patens chromosome-scale assembly reveals moss genome structure and evolution.</title>
        <authorList>
            <person name="Lang D."/>
            <person name="Ullrich K.K."/>
            <person name="Murat F."/>
            <person name="Fuchs J."/>
            <person name="Jenkins J."/>
            <person name="Haas F.B."/>
            <person name="Piednoel M."/>
            <person name="Gundlach H."/>
            <person name="Van Bel M."/>
            <person name="Meyberg R."/>
            <person name="Vives C."/>
            <person name="Morata J."/>
            <person name="Symeonidi A."/>
            <person name="Hiss M."/>
            <person name="Muchero W."/>
            <person name="Kamisugi Y."/>
            <person name="Saleh O."/>
            <person name="Blanc G."/>
            <person name="Decker E.L."/>
            <person name="van Gessel N."/>
            <person name="Grimwood J."/>
            <person name="Hayes R.D."/>
            <person name="Graham S.W."/>
            <person name="Gunter L.E."/>
            <person name="McDaniel S.F."/>
            <person name="Hoernstein S.N.W."/>
            <person name="Larsson A."/>
            <person name="Li F.W."/>
            <person name="Perroud P.F."/>
            <person name="Phillips J."/>
            <person name="Ranjan P."/>
            <person name="Rokshar D.S."/>
            <person name="Rothfels C.J."/>
            <person name="Schneider L."/>
            <person name="Shu S."/>
            <person name="Stevenson D.W."/>
            <person name="Thummler F."/>
            <person name="Tillich M."/>
            <person name="Villarreal Aguilar J.C."/>
            <person name="Widiez T."/>
            <person name="Wong G.K."/>
            <person name="Wymore A."/>
            <person name="Zhang Y."/>
            <person name="Zimmer A.D."/>
            <person name="Quatrano R.S."/>
            <person name="Mayer K.F.X."/>
            <person name="Goodstein D."/>
            <person name="Casacuberta J.M."/>
            <person name="Vandepoele K."/>
            <person name="Reski R."/>
            <person name="Cuming A.C."/>
            <person name="Tuskan G.A."/>
            <person name="Maumus F."/>
            <person name="Salse J."/>
            <person name="Schmutz J."/>
            <person name="Rensing S.A."/>
        </authorList>
    </citation>
    <scope>NUCLEOTIDE SEQUENCE [LARGE SCALE GENOMIC DNA]</scope>
    <source>
        <strain evidence="2 3">cv. Gransden 2004</strain>
    </source>
</reference>
<dbReference type="Proteomes" id="UP000006727">
    <property type="component" value="Chromosome 3"/>
</dbReference>
<evidence type="ECO:0000313" key="3">
    <source>
        <dbReference type="Proteomes" id="UP000006727"/>
    </source>
</evidence>
<proteinExistence type="predicted"/>
<gene>
    <name evidence="1" type="ORF">PHYPA_004081</name>
</gene>
<reference evidence="1 3" key="1">
    <citation type="journal article" date="2008" name="Science">
        <title>The Physcomitrella genome reveals evolutionary insights into the conquest of land by plants.</title>
        <authorList>
            <person name="Rensing S."/>
            <person name="Lang D."/>
            <person name="Zimmer A."/>
            <person name="Terry A."/>
            <person name="Salamov A."/>
            <person name="Shapiro H."/>
            <person name="Nishiyama T."/>
            <person name="Perroud P.-F."/>
            <person name="Lindquist E."/>
            <person name="Kamisugi Y."/>
            <person name="Tanahashi T."/>
            <person name="Sakakibara K."/>
            <person name="Fujita T."/>
            <person name="Oishi K."/>
            <person name="Shin-I T."/>
            <person name="Kuroki Y."/>
            <person name="Toyoda A."/>
            <person name="Suzuki Y."/>
            <person name="Hashimoto A."/>
            <person name="Yamaguchi K."/>
            <person name="Sugano A."/>
            <person name="Kohara Y."/>
            <person name="Fujiyama A."/>
            <person name="Anterola A."/>
            <person name="Aoki S."/>
            <person name="Ashton N."/>
            <person name="Barbazuk W.B."/>
            <person name="Barker E."/>
            <person name="Bennetzen J."/>
            <person name="Bezanilla M."/>
            <person name="Blankenship R."/>
            <person name="Cho S.H."/>
            <person name="Dutcher S."/>
            <person name="Estelle M."/>
            <person name="Fawcett J.A."/>
            <person name="Gundlach H."/>
            <person name="Hanada K."/>
            <person name="Heyl A."/>
            <person name="Hicks K.A."/>
            <person name="Hugh J."/>
            <person name="Lohr M."/>
            <person name="Mayer K."/>
            <person name="Melkozernov A."/>
            <person name="Murata T."/>
            <person name="Nelson D."/>
            <person name="Pils B."/>
            <person name="Prigge M."/>
            <person name="Reiss B."/>
            <person name="Renner T."/>
            <person name="Rombauts S."/>
            <person name="Rushton P."/>
            <person name="Sanderfoot A."/>
            <person name="Schween G."/>
            <person name="Shiu S.-H."/>
            <person name="Stueber K."/>
            <person name="Theodoulou F.L."/>
            <person name="Tu H."/>
            <person name="Van de Peer Y."/>
            <person name="Verrier P.J."/>
            <person name="Waters E."/>
            <person name="Wood A."/>
            <person name="Yang L."/>
            <person name="Cove D."/>
            <person name="Cuming A."/>
            <person name="Hasebe M."/>
            <person name="Lucas S."/>
            <person name="Mishler D.B."/>
            <person name="Reski R."/>
            <person name="Grigoriev I."/>
            <person name="Quatrano R.S."/>
            <person name="Boore J.L."/>
        </authorList>
    </citation>
    <scope>NUCLEOTIDE SEQUENCE [LARGE SCALE GENOMIC DNA]</scope>
    <source>
        <strain evidence="2 3">cv. Gransden 2004</strain>
    </source>
</reference>
<keyword evidence="3" id="KW-1185">Reference proteome</keyword>
<name>A0A2K1KTJ6_PHYPA</name>
<evidence type="ECO:0008006" key="4">
    <source>
        <dbReference type="Google" id="ProtNLM"/>
    </source>
</evidence>
<dbReference type="PaxDb" id="3218-PP1S296_66V6.1"/>
<evidence type="ECO:0000313" key="2">
    <source>
        <dbReference type="EnsemblPlants" id="PAC:32942882.CDS.1"/>
    </source>
</evidence>
<sequence>MEYFFPLVAYSAVEAASLSVNHSKAFASLLEIGRDGRLQNQFRLSVINFLAVAFLSSLV</sequence>
<organism evidence="1">
    <name type="scientific">Physcomitrium patens</name>
    <name type="common">Spreading-leaved earth moss</name>
    <name type="synonym">Physcomitrella patens</name>
    <dbReference type="NCBI Taxonomy" id="3218"/>
    <lineage>
        <taxon>Eukaryota</taxon>
        <taxon>Viridiplantae</taxon>
        <taxon>Streptophyta</taxon>
        <taxon>Embryophyta</taxon>
        <taxon>Bryophyta</taxon>
        <taxon>Bryophytina</taxon>
        <taxon>Bryopsida</taxon>
        <taxon>Funariidae</taxon>
        <taxon>Funariales</taxon>
        <taxon>Funariaceae</taxon>
        <taxon>Physcomitrium</taxon>
    </lineage>
</organism>